<accession>A0A8T2PP04</accession>
<sequence>MLSGARCPCPHFTPYTPKLLLHFVETLPHLEPPLTSSSPSGDLIPMSRPAAGIIRAGGQQSFVQGDELDSCGVTMRAFVLLLQRHALVSSVPLPLHCTPVGGLIGAGRGTMAQI</sequence>
<dbReference type="EMBL" id="JAFBMS010000004">
    <property type="protein sequence ID" value="KAG9352837.1"/>
    <property type="molecule type" value="Genomic_DNA"/>
</dbReference>
<gene>
    <name evidence="1" type="ORF">JZ751_017413</name>
</gene>
<evidence type="ECO:0000313" key="1">
    <source>
        <dbReference type="EMBL" id="KAG9352837.1"/>
    </source>
</evidence>
<protein>
    <submittedName>
        <fullName evidence="1">Uncharacterized protein</fullName>
    </submittedName>
</protein>
<evidence type="ECO:0000313" key="2">
    <source>
        <dbReference type="Proteomes" id="UP000824540"/>
    </source>
</evidence>
<keyword evidence="2" id="KW-1185">Reference proteome</keyword>
<comment type="caution">
    <text evidence="1">The sequence shown here is derived from an EMBL/GenBank/DDBJ whole genome shotgun (WGS) entry which is preliminary data.</text>
</comment>
<organism evidence="1 2">
    <name type="scientific">Albula glossodonta</name>
    <name type="common">roundjaw bonefish</name>
    <dbReference type="NCBI Taxonomy" id="121402"/>
    <lineage>
        <taxon>Eukaryota</taxon>
        <taxon>Metazoa</taxon>
        <taxon>Chordata</taxon>
        <taxon>Craniata</taxon>
        <taxon>Vertebrata</taxon>
        <taxon>Euteleostomi</taxon>
        <taxon>Actinopterygii</taxon>
        <taxon>Neopterygii</taxon>
        <taxon>Teleostei</taxon>
        <taxon>Albuliformes</taxon>
        <taxon>Albulidae</taxon>
        <taxon>Albula</taxon>
    </lineage>
</organism>
<dbReference type="Proteomes" id="UP000824540">
    <property type="component" value="Unassembled WGS sequence"/>
</dbReference>
<dbReference type="AlphaFoldDB" id="A0A8T2PP04"/>
<proteinExistence type="predicted"/>
<name>A0A8T2PP04_9TELE</name>
<reference evidence="1" key="1">
    <citation type="thesis" date="2021" institute="BYU ScholarsArchive" country="Provo, UT, USA">
        <title>Applications of and Algorithms for Genome Assembly and Genomic Analyses with an Emphasis on Marine Teleosts.</title>
        <authorList>
            <person name="Pickett B.D."/>
        </authorList>
    </citation>
    <scope>NUCLEOTIDE SEQUENCE</scope>
    <source>
        <strain evidence="1">HI-2016</strain>
    </source>
</reference>